<proteinExistence type="inferred from homology"/>
<dbReference type="PROSITE" id="PS50937">
    <property type="entry name" value="HTH_MERR_2"/>
    <property type="match status" value="1"/>
</dbReference>
<feature type="domain" description="HTH merR-type" evidence="5">
    <location>
        <begin position="22"/>
        <end position="93"/>
    </location>
</feature>
<evidence type="ECO:0000313" key="7">
    <source>
        <dbReference type="Proteomes" id="UP000218418"/>
    </source>
</evidence>
<keyword evidence="4" id="KW-0413">Isomerase</keyword>
<dbReference type="Pfam" id="PF13411">
    <property type="entry name" value="MerR_1"/>
    <property type="match status" value="1"/>
</dbReference>
<dbReference type="PANTHER" id="PTHR43588:SF1">
    <property type="entry name" value="COBALT-PRECORRIN-8 METHYLMUTASE"/>
    <property type="match status" value="1"/>
</dbReference>
<dbReference type="SMART" id="SM00422">
    <property type="entry name" value="HTH_MERR"/>
    <property type="match status" value="1"/>
</dbReference>
<evidence type="ECO:0000313" key="6">
    <source>
        <dbReference type="EMBL" id="BAY80628.1"/>
    </source>
</evidence>
<dbReference type="InterPro" id="IPR009061">
    <property type="entry name" value="DNA-bd_dom_put_sf"/>
</dbReference>
<dbReference type="CDD" id="cd00592">
    <property type="entry name" value="HTH_MerR-like"/>
    <property type="match status" value="1"/>
</dbReference>
<protein>
    <submittedName>
        <fullName evidence="6">Transcriptional regulator</fullName>
    </submittedName>
</protein>
<accession>A0A1Z4LHR9</accession>
<dbReference type="PANTHER" id="PTHR43588">
    <property type="entry name" value="COBALT-PRECORRIN-8 METHYLMUTASE"/>
    <property type="match status" value="1"/>
</dbReference>
<dbReference type="SUPFAM" id="SSF63965">
    <property type="entry name" value="Precorrin-8X methylmutase CbiC/CobH"/>
    <property type="match status" value="1"/>
</dbReference>
<dbReference type="EMBL" id="AP018227">
    <property type="protein sequence ID" value="BAY80628.1"/>
    <property type="molecule type" value="Genomic_DNA"/>
</dbReference>
<keyword evidence="7" id="KW-1185">Reference proteome</keyword>
<dbReference type="UniPathway" id="UPA00148"/>
<dbReference type="InterPro" id="IPR036588">
    <property type="entry name" value="CobH/CbiC_sf"/>
</dbReference>
<dbReference type="AlphaFoldDB" id="A0A1Z4LHR9"/>
<dbReference type="Pfam" id="PF02570">
    <property type="entry name" value="CbiC"/>
    <property type="match status" value="1"/>
</dbReference>
<comment type="pathway">
    <text evidence="1">Cofactor biosynthesis; adenosylcobalamin biosynthesis.</text>
</comment>
<evidence type="ECO:0000256" key="1">
    <source>
        <dbReference type="ARBA" id="ARBA00004953"/>
    </source>
</evidence>
<name>A0A1Z4LHR9_9CYAN</name>
<dbReference type="SUPFAM" id="SSF46955">
    <property type="entry name" value="Putative DNA-binding domain"/>
    <property type="match status" value="1"/>
</dbReference>
<dbReference type="GO" id="GO:0003677">
    <property type="term" value="F:DNA binding"/>
    <property type="evidence" value="ECO:0007669"/>
    <property type="project" value="InterPro"/>
</dbReference>
<gene>
    <name evidence="6" type="ORF">NIES267_00850</name>
</gene>
<dbReference type="GO" id="GO:0009236">
    <property type="term" value="P:cobalamin biosynthetic process"/>
    <property type="evidence" value="ECO:0007669"/>
    <property type="project" value="UniProtKB-UniPathway"/>
</dbReference>
<organism evidence="6 7">
    <name type="scientific">Calothrix parasitica NIES-267</name>
    <dbReference type="NCBI Taxonomy" id="1973488"/>
    <lineage>
        <taxon>Bacteria</taxon>
        <taxon>Bacillati</taxon>
        <taxon>Cyanobacteriota</taxon>
        <taxon>Cyanophyceae</taxon>
        <taxon>Nostocales</taxon>
        <taxon>Calotrichaceae</taxon>
        <taxon>Calothrix</taxon>
    </lineage>
</organism>
<keyword evidence="3" id="KW-0169">Cobalamin biosynthesis</keyword>
<dbReference type="GO" id="GO:0016993">
    <property type="term" value="F:precorrin-8X methylmutase activity"/>
    <property type="evidence" value="ECO:0007669"/>
    <property type="project" value="InterPro"/>
</dbReference>
<evidence type="ECO:0000256" key="4">
    <source>
        <dbReference type="ARBA" id="ARBA00023235"/>
    </source>
</evidence>
<sequence length="388" mass="42997">MNKKSENNTAQMNPSENIKNQYLTIKQLTQEVGGGLTPRMVRHYHKLGLLPEAERSEGNYRLYTDKNVQYLRRIVALKSQGFQLDHIQKLLANNPEPDNLDNLTAQLQQQYQSVIEQLSRLRKTASALEGLLGRDKHCQHIQAEALAQLQHLEIESSLGTKKLEKLWEGLDAAVEAHPEDFSESLQQLLPDLSNKNEIERDLLSSLVLASGDVSLVDFIRLSRSAIASSRNALKNNCEIVVDIPPVSSALDHTITTHLGTKVNILINDPHVYTASEAENQFWQHQEWREGLKKLTPGCILIIGYAPSVLISALKLVEQKLLQPSLIIGMPIGFSHAPAAKRRLMASGVDYITTVGTIGGGLLAAVAINSLMESLIEKPDCHCYLGKGD</sequence>
<dbReference type="GO" id="GO:0006355">
    <property type="term" value="P:regulation of DNA-templated transcription"/>
    <property type="evidence" value="ECO:0007669"/>
    <property type="project" value="InterPro"/>
</dbReference>
<dbReference type="InterPro" id="IPR003722">
    <property type="entry name" value="Cbl_synth_CobH/CbiC"/>
</dbReference>
<comment type="similarity">
    <text evidence="2">Belongs to the CobH/CbiC family.</text>
</comment>
<dbReference type="InterPro" id="IPR000551">
    <property type="entry name" value="MerR-type_HTH_dom"/>
</dbReference>
<evidence type="ECO:0000256" key="2">
    <source>
        <dbReference type="ARBA" id="ARBA00009774"/>
    </source>
</evidence>
<dbReference type="Proteomes" id="UP000218418">
    <property type="component" value="Chromosome"/>
</dbReference>
<dbReference type="Gene3D" id="3.40.50.10230">
    <property type="entry name" value="Cobalamin biosynthesis CobH/CbiC, precorrin-8X methylmutase"/>
    <property type="match status" value="1"/>
</dbReference>
<reference evidence="6 7" key="1">
    <citation type="submission" date="2017-06" db="EMBL/GenBank/DDBJ databases">
        <title>Genome sequencing of cyanobaciteial culture collection at National Institute for Environmental Studies (NIES).</title>
        <authorList>
            <person name="Hirose Y."/>
            <person name="Shimura Y."/>
            <person name="Fujisawa T."/>
            <person name="Nakamura Y."/>
            <person name="Kawachi M."/>
        </authorList>
    </citation>
    <scope>NUCLEOTIDE SEQUENCE [LARGE SCALE GENOMIC DNA]</scope>
    <source>
        <strain evidence="6 7">NIES-267</strain>
    </source>
</reference>
<evidence type="ECO:0000256" key="3">
    <source>
        <dbReference type="ARBA" id="ARBA00022573"/>
    </source>
</evidence>
<evidence type="ECO:0000259" key="5">
    <source>
        <dbReference type="PROSITE" id="PS50937"/>
    </source>
</evidence>
<dbReference type="Gene3D" id="1.10.1660.10">
    <property type="match status" value="1"/>
</dbReference>